<evidence type="ECO:0000256" key="2">
    <source>
        <dbReference type="ARBA" id="ARBA00023163"/>
    </source>
</evidence>
<name>A0ABT2S8V8_9FIRM</name>
<dbReference type="Gene3D" id="1.10.10.10">
    <property type="entry name" value="Winged helix-like DNA-binding domain superfamily/Winged helix DNA-binding domain"/>
    <property type="match status" value="1"/>
</dbReference>
<gene>
    <name evidence="4" type="ORF">OCV65_12420</name>
</gene>
<reference evidence="4 5" key="1">
    <citation type="journal article" date="2021" name="ISME Commun">
        <title>Automated analysis of genomic sequences facilitates high-throughput and comprehensive description of bacteria.</title>
        <authorList>
            <person name="Hitch T.C.A."/>
        </authorList>
    </citation>
    <scope>NUCLEOTIDE SEQUENCE [LARGE SCALE GENOMIC DNA]</scope>
    <source>
        <strain evidence="4 5">Sanger_02</strain>
    </source>
</reference>
<comment type="caution">
    <text evidence="4">The sequence shown here is derived from an EMBL/GenBank/DDBJ whole genome shotgun (WGS) entry which is preliminary data.</text>
</comment>
<dbReference type="EMBL" id="JAOQJV010000024">
    <property type="protein sequence ID" value="MCU6701030.1"/>
    <property type="molecule type" value="Genomic_DNA"/>
</dbReference>
<dbReference type="PANTHER" id="PTHR30595:SF6">
    <property type="entry name" value="SCHLAFEN ALBA-2 DOMAIN-CONTAINING PROTEIN"/>
    <property type="match status" value="1"/>
</dbReference>
<dbReference type="PROSITE" id="PS51000">
    <property type="entry name" value="HTH_DEOR_2"/>
    <property type="match status" value="1"/>
</dbReference>
<keyword evidence="5" id="KW-1185">Reference proteome</keyword>
<keyword evidence="2" id="KW-0804">Transcription</keyword>
<dbReference type="Pfam" id="PF13412">
    <property type="entry name" value="HTH_24"/>
    <property type="match status" value="1"/>
</dbReference>
<dbReference type="RefSeq" id="WP_262582309.1">
    <property type="nucleotide sequence ID" value="NZ_JAOQJV010000024.1"/>
</dbReference>
<feature type="domain" description="HTH deoR-type" evidence="3">
    <location>
        <begin position="232"/>
        <end position="292"/>
    </location>
</feature>
<evidence type="ECO:0000313" key="5">
    <source>
        <dbReference type="Proteomes" id="UP001207605"/>
    </source>
</evidence>
<evidence type="ECO:0000259" key="3">
    <source>
        <dbReference type="PROSITE" id="PS51000"/>
    </source>
</evidence>
<dbReference type="InterPro" id="IPR036388">
    <property type="entry name" value="WH-like_DNA-bd_sf"/>
</dbReference>
<proteinExistence type="predicted"/>
<dbReference type="SUPFAM" id="SSF46785">
    <property type="entry name" value="Winged helix' DNA-binding domain"/>
    <property type="match status" value="1"/>
</dbReference>
<dbReference type="InterPro" id="IPR038475">
    <property type="entry name" value="RecG_C_sf"/>
</dbReference>
<organism evidence="4 5">
    <name type="scientific">Dorea ammoniilytica</name>
    <dbReference type="NCBI Taxonomy" id="2981788"/>
    <lineage>
        <taxon>Bacteria</taxon>
        <taxon>Bacillati</taxon>
        <taxon>Bacillota</taxon>
        <taxon>Clostridia</taxon>
        <taxon>Lachnospirales</taxon>
        <taxon>Lachnospiraceae</taxon>
        <taxon>Dorea</taxon>
    </lineage>
</organism>
<accession>A0ABT2S8V8</accession>
<dbReference type="Pfam" id="PF13749">
    <property type="entry name" value="HATPase_c_4"/>
    <property type="match status" value="1"/>
</dbReference>
<dbReference type="InterPro" id="IPR036390">
    <property type="entry name" value="WH_DNA-bd_sf"/>
</dbReference>
<dbReference type="Proteomes" id="UP001207605">
    <property type="component" value="Unassembled WGS sequence"/>
</dbReference>
<protein>
    <submittedName>
        <fullName evidence="4">Winged helix-turn-helix transcriptional regulator</fullName>
    </submittedName>
</protein>
<sequence length="292" mass="34064">MHAQDVGRIAIEYTNKETVLNQLELIEDNKLLNAGKVLFSDDVLQDVQMAIFATNERLTFNDIQRYHGSVLKLVDIAENYIKSNIHWRAEFTGEIRRREIPEIPTDAIREALVNSFCHKDYSSGESNEVAIYKDRIEIYNPGAFPEGLEPRDYIERAERPIRRNPKIARMLYYSKDIESFGTGLRRIANACDNAGVRYEFQKKKTGFVVCFYRYTNEKNEDKPIKADKKPIRNERYTQIIEYIKERGSISNKETRELLGIADSTAKRLLKKMVEDKILIGKGERKARKYLLR</sequence>
<dbReference type="InterPro" id="IPR001034">
    <property type="entry name" value="DeoR_HTH"/>
</dbReference>
<dbReference type="Gene3D" id="3.30.565.60">
    <property type="match status" value="1"/>
</dbReference>
<dbReference type="PANTHER" id="PTHR30595">
    <property type="entry name" value="GLPR-RELATED TRANSCRIPTIONAL REPRESSOR"/>
    <property type="match status" value="1"/>
</dbReference>
<evidence type="ECO:0000256" key="1">
    <source>
        <dbReference type="ARBA" id="ARBA00023015"/>
    </source>
</evidence>
<evidence type="ECO:0000313" key="4">
    <source>
        <dbReference type="EMBL" id="MCU6701030.1"/>
    </source>
</evidence>
<keyword evidence="1" id="KW-0805">Transcription regulation</keyword>